<dbReference type="Proteomes" id="UP000077701">
    <property type="component" value="Unassembled WGS sequence"/>
</dbReference>
<comment type="caution">
    <text evidence="8">The sequence shown here is derived from an EMBL/GenBank/DDBJ whole genome shotgun (WGS) entry which is preliminary data.</text>
</comment>
<organism evidence="8 9">
    <name type="scientific">Planomonospora sphaerica</name>
    <dbReference type="NCBI Taxonomy" id="161355"/>
    <lineage>
        <taxon>Bacteria</taxon>
        <taxon>Bacillati</taxon>
        <taxon>Actinomycetota</taxon>
        <taxon>Actinomycetes</taxon>
        <taxon>Streptosporangiales</taxon>
        <taxon>Streptosporangiaceae</taxon>
        <taxon>Planomonospora</taxon>
    </lineage>
</organism>
<dbReference type="EC" id="5.4.4.2" evidence="3"/>
<dbReference type="Pfam" id="PF00425">
    <property type="entry name" value="Chorismate_bind"/>
    <property type="match status" value="1"/>
</dbReference>
<evidence type="ECO:0000256" key="2">
    <source>
        <dbReference type="ARBA" id="ARBA00005297"/>
    </source>
</evidence>
<evidence type="ECO:0000256" key="4">
    <source>
        <dbReference type="ARBA" id="ARBA00023235"/>
    </source>
</evidence>
<evidence type="ECO:0000256" key="1">
    <source>
        <dbReference type="ARBA" id="ARBA00000799"/>
    </source>
</evidence>
<comment type="similarity">
    <text evidence="2">Belongs to the isochorismate synthase family.</text>
</comment>
<proteinExistence type="inferred from homology"/>
<dbReference type="OrthoDB" id="9806579at2"/>
<feature type="region of interest" description="Disordered" evidence="6">
    <location>
        <begin position="1"/>
        <end position="25"/>
    </location>
</feature>
<dbReference type="SUPFAM" id="SSF56322">
    <property type="entry name" value="ADC synthase"/>
    <property type="match status" value="1"/>
</dbReference>
<gene>
    <name evidence="8" type="ORF">PS9374_04500</name>
</gene>
<evidence type="ECO:0000256" key="5">
    <source>
        <dbReference type="ARBA" id="ARBA00041564"/>
    </source>
</evidence>
<evidence type="ECO:0000313" key="8">
    <source>
        <dbReference type="EMBL" id="GAT68835.1"/>
    </source>
</evidence>
<dbReference type="PANTHER" id="PTHR42839">
    <property type="entry name" value="ISOCHORISMATE SYNTHASE ENTC"/>
    <property type="match status" value="1"/>
</dbReference>
<name>A0A161LMY9_9ACTN</name>
<dbReference type="GO" id="GO:0008909">
    <property type="term" value="F:isochorismate synthase activity"/>
    <property type="evidence" value="ECO:0007669"/>
    <property type="project" value="UniProtKB-EC"/>
</dbReference>
<dbReference type="EMBL" id="BDCX01000011">
    <property type="protein sequence ID" value="GAT68835.1"/>
    <property type="molecule type" value="Genomic_DNA"/>
</dbReference>
<reference evidence="8 9" key="1">
    <citation type="journal article" date="2016" name="Genome Announc.">
        <title>Draft Genome Sequence of Planomonospora sphaerica JCM9374, a Rare Actinomycete.</title>
        <authorList>
            <person name="Dohra H."/>
            <person name="Suzuki T."/>
            <person name="Inoue Y."/>
            <person name="Kodani S."/>
        </authorList>
    </citation>
    <scope>NUCLEOTIDE SEQUENCE [LARGE SCALE GENOMIC DNA]</scope>
    <source>
        <strain evidence="8 9">JCM 9374</strain>
    </source>
</reference>
<evidence type="ECO:0000256" key="3">
    <source>
        <dbReference type="ARBA" id="ARBA00012824"/>
    </source>
</evidence>
<feature type="compositionally biased region" description="Low complexity" evidence="6">
    <location>
        <begin position="14"/>
        <end position="23"/>
    </location>
</feature>
<dbReference type="InterPro" id="IPR015890">
    <property type="entry name" value="Chorismate_C"/>
</dbReference>
<evidence type="ECO:0000313" key="9">
    <source>
        <dbReference type="Proteomes" id="UP000077701"/>
    </source>
</evidence>
<dbReference type="InterPro" id="IPR004561">
    <property type="entry name" value="IsoChor_synthase"/>
</dbReference>
<dbReference type="AlphaFoldDB" id="A0A161LMY9"/>
<dbReference type="InterPro" id="IPR005801">
    <property type="entry name" value="ADC_synthase"/>
</dbReference>
<comment type="catalytic activity">
    <reaction evidence="1">
        <text>chorismate = isochorismate</text>
        <dbReference type="Rhea" id="RHEA:18985"/>
        <dbReference type="ChEBI" id="CHEBI:29748"/>
        <dbReference type="ChEBI" id="CHEBI:29780"/>
        <dbReference type="EC" id="5.4.4.2"/>
    </reaction>
</comment>
<dbReference type="GO" id="GO:0009697">
    <property type="term" value="P:salicylic acid biosynthetic process"/>
    <property type="evidence" value="ECO:0007669"/>
    <property type="project" value="TreeGrafter"/>
</dbReference>
<accession>A0A161LMY9</accession>
<dbReference type="RefSeq" id="WP_068899724.1">
    <property type="nucleotide sequence ID" value="NZ_BDCX01000011.1"/>
</dbReference>
<evidence type="ECO:0000256" key="6">
    <source>
        <dbReference type="SAM" id="MobiDB-lite"/>
    </source>
</evidence>
<keyword evidence="4" id="KW-0413">Isomerase</keyword>
<dbReference type="STRING" id="161355.PS9374_04500"/>
<evidence type="ECO:0000259" key="7">
    <source>
        <dbReference type="Pfam" id="PF00425"/>
    </source>
</evidence>
<dbReference type="NCBIfam" id="TIGR00543">
    <property type="entry name" value="isochor_syn"/>
    <property type="match status" value="1"/>
</dbReference>
<dbReference type="PANTHER" id="PTHR42839:SF2">
    <property type="entry name" value="ISOCHORISMATE SYNTHASE ENTC"/>
    <property type="match status" value="1"/>
</dbReference>
<keyword evidence="9" id="KW-1185">Reference proteome</keyword>
<dbReference type="Gene3D" id="3.60.120.10">
    <property type="entry name" value="Anthranilate synthase"/>
    <property type="match status" value="1"/>
</dbReference>
<reference evidence="9" key="2">
    <citation type="submission" date="2016-04" db="EMBL/GenBank/DDBJ databases">
        <title>Planomonospora sphaerica JCM9374 whole genome shotgun sequence.</title>
        <authorList>
            <person name="Suzuki T."/>
            <person name="Dohra H."/>
            <person name="Kodani S."/>
        </authorList>
    </citation>
    <scope>NUCLEOTIDE SEQUENCE [LARGE SCALE GENOMIC DNA]</scope>
    <source>
        <strain evidence="9">JCM 9374</strain>
    </source>
</reference>
<feature type="domain" description="Chorismate-utilising enzyme C-terminal" evidence="7">
    <location>
        <begin position="121"/>
        <end position="373"/>
    </location>
</feature>
<sequence>MAPSTLSTRRRSTPPAAAPAAAPTLTGYRPGTSVLFTAPGQTLLTQGRRDLITAPLPDLPDRVAAALADAPAGSLATGAITFDGATSHLIVPEHVTWSGPFPSVRTRRSPAAWTITPVPTAEHYLTSVQRALDLITGGSLDKVVLARALDLHADQPIDVRDLLARLTGRGRHVFAVPLPDQRTLLGASPELLISRHGRQITTMPLAGSAARSTDPLTDRQRAQQLQRSVKDRHEHRLVIDAIADALQPYCTHLHVPYEPTLLPTPTMWHLATTITGRLRDEVPSLTLAAALHPTPAICGTPTATARTALTELELLDRGFYGGLVGWTDATGDGEWALTIRCAETRGHTLRLWAGAGIVTGSDPEHELAETSAKFRTLLQGLGVTAFV</sequence>
<protein>
    <recommendedName>
        <fullName evidence="3">isochorismate synthase</fullName>
        <ecNumber evidence="3">5.4.4.2</ecNumber>
    </recommendedName>
    <alternativeName>
        <fullName evidence="5">Isochorismate mutase</fullName>
    </alternativeName>
</protein>